<feature type="compositionally biased region" description="Basic and acidic residues" evidence="1">
    <location>
        <begin position="14"/>
        <end position="48"/>
    </location>
</feature>
<evidence type="ECO:0000313" key="3">
    <source>
        <dbReference type="Proteomes" id="UP000752292"/>
    </source>
</evidence>
<dbReference type="AlphaFoldDB" id="A0A932ZSM1"/>
<protein>
    <submittedName>
        <fullName evidence="2">Uncharacterized protein</fullName>
    </submittedName>
</protein>
<comment type="caution">
    <text evidence="2">The sequence shown here is derived from an EMBL/GenBank/DDBJ whole genome shotgun (WGS) entry which is preliminary data.</text>
</comment>
<accession>A0A932ZSM1</accession>
<feature type="region of interest" description="Disordered" evidence="1">
    <location>
        <begin position="1"/>
        <end position="92"/>
    </location>
</feature>
<dbReference type="EMBL" id="JACQRX010000197">
    <property type="protein sequence ID" value="MBI4251699.1"/>
    <property type="molecule type" value="Genomic_DNA"/>
</dbReference>
<reference evidence="2" key="1">
    <citation type="submission" date="2020-07" db="EMBL/GenBank/DDBJ databases">
        <title>Huge and variable diversity of episymbiotic CPR bacteria and DPANN archaea in groundwater ecosystems.</title>
        <authorList>
            <person name="He C.Y."/>
            <person name="Keren R."/>
            <person name="Whittaker M."/>
            <person name="Farag I.F."/>
            <person name="Doudna J."/>
            <person name="Cate J.H.D."/>
            <person name="Banfield J.F."/>
        </authorList>
    </citation>
    <scope>NUCLEOTIDE SEQUENCE</scope>
    <source>
        <strain evidence="2">NC_groundwater_1370_Ag_S-0.2um_69_93</strain>
    </source>
</reference>
<proteinExistence type="predicted"/>
<feature type="compositionally biased region" description="Pro residues" evidence="1">
    <location>
        <begin position="71"/>
        <end position="80"/>
    </location>
</feature>
<evidence type="ECO:0000313" key="2">
    <source>
        <dbReference type="EMBL" id="MBI4251699.1"/>
    </source>
</evidence>
<evidence type="ECO:0000256" key="1">
    <source>
        <dbReference type="SAM" id="MobiDB-lite"/>
    </source>
</evidence>
<sequence>MRLSDLIKQGPEGQDPKNKKKPEPAPEKPLEEKPKGEEEAFRLSKVADFRGPQPGARQTPSRRPSDEEEPLAPPPLPGVGPSPQGRAAKPRP</sequence>
<gene>
    <name evidence="2" type="ORF">HY618_04490</name>
</gene>
<name>A0A932ZSM1_UNCTE</name>
<feature type="non-terminal residue" evidence="2">
    <location>
        <position position="92"/>
    </location>
</feature>
<dbReference type="Proteomes" id="UP000752292">
    <property type="component" value="Unassembled WGS sequence"/>
</dbReference>
<organism evidence="2 3">
    <name type="scientific">Tectimicrobiota bacterium</name>
    <dbReference type="NCBI Taxonomy" id="2528274"/>
    <lineage>
        <taxon>Bacteria</taxon>
        <taxon>Pseudomonadati</taxon>
        <taxon>Nitrospinota/Tectimicrobiota group</taxon>
        <taxon>Candidatus Tectimicrobiota</taxon>
    </lineage>
</organism>